<dbReference type="AlphaFoldDB" id="A0A1G8RBL1"/>
<evidence type="ECO:0000313" key="2">
    <source>
        <dbReference type="EMBL" id="SDJ14356.1"/>
    </source>
</evidence>
<keyword evidence="1" id="KW-1133">Transmembrane helix</keyword>
<name>A0A1G8RBL1_9BACI</name>
<reference evidence="3" key="1">
    <citation type="submission" date="2016-10" db="EMBL/GenBank/DDBJ databases">
        <authorList>
            <person name="Varghese N."/>
            <person name="Submissions S."/>
        </authorList>
    </citation>
    <scope>NUCLEOTIDE SEQUENCE [LARGE SCALE GENOMIC DNA]</scope>
    <source>
        <strain evidence="3">DSM 4771</strain>
    </source>
</reference>
<dbReference type="Proteomes" id="UP000199225">
    <property type="component" value="Unassembled WGS sequence"/>
</dbReference>
<feature type="transmembrane region" description="Helical" evidence="1">
    <location>
        <begin position="56"/>
        <end position="77"/>
    </location>
</feature>
<organism evidence="2 3">
    <name type="scientific">Salimicrobium halophilum</name>
    <dbReference type="NCBI Taxonomy" id="86666"/>
    <lineage>
        <taxon>Bacteria</taxon>
        <taxon>Bacillati</taxon>
        <taxon>Bacillota</taxon>
        <taxon>Bacilli</taxon>
        <taxon>Bacillales</taxon>
        <taxon>Bacillaceae</taxon>
        <taxon>Salimicrobium</taxon>
    </lineage>
</organism>
<feature type="transmembrane region" description="Helical" evidence="1">
    <location>
        <begin position="20"/>
        <end position="44"/>
    </location>
</feature>
<gene>
    <name evidence="2" type="ORF">SAMN04490247_0939</name>
</gene>
<evidence type="ECO:0000256" key="1">
    <source>
        <dbReference type="SAM" id="Phobius"/>
    </source>
</evidence>
<evidence type="ECO:0000313" key="3">
    <source>
        <dbReference type="Proteomes" id="UP000199225"/>
    </source>
</evidence>
<keyword evidence="1" id="KW-0472">Membrane</keyword>
<dbReference type="STRING" id="86666.SAMN04490247_0939"/>
<sequence length="82" mass="9495">MSFLTDRERKEETLLLISTFVIVLLTDASFLFYVGAILVFFIPVVHRKGQLTKKEWMSNFVYVSALLFAMFIVNVLIDKIFG</sequence>
<proteinExistence type="predicted"/>
<accession>A0A1G8RBL1</accession>
<dbReference type="EMBL" id="FNEV01000002">
    <property type="protein sequence ID" value="SDJ14356.1"/>
    <property type="molecule type" value="Genomic_DNA"/>
</dbReference>
<protein>
    <submittedName>
        <fullName evidence="2">Uncharacterized protein</fullName>
    </submittedName>
</protein>
<keyword evidence="3" id="KW-1185">Reference proteome</keyword>
<keyword evidence="1" id="KW-0812">Transmembrane</keyword>
<dbReference type="RefSeq" id="WP_093192544.1">
    <property type="nucleotide sequence ID" value="NZ_FNEV01000002.1"/>
</dbReference>